<reference evidence="8 9" key="1">
    <citation type="submission" date="2020-12" db="EMBL/GenBank/DDBJ databases">
        <title>Pseudomonas schmalbachii sp. nov. isolated from millipede gut.</title>
        <authorList>
            <person name="Shelomi M."/>
        </authorList>
    </citation>
    <scope>NUCLEOTIDE SEQUENCE [LARGE SCALE GENOMIC DNA]</scope>
    <source>
        <strain evidence="8 9">Milli4</strain>
    </source>
</reference>
<dbReference type="EMBL" id="JAELYA010000007">
    <property type="protein sequence ID" value="MBO3277022.1"/>
    <property type="molecule type" value="Genomic_DNA"/>
</dbReference>
<dbReference type="PROSITE" id="PS50043">
    <property type="entry name" value="HTH_LUXR_2"/>
    <property type="match status" value="1"/>
</dbReference>
<dbReference type="InterPro" id="IPR011006">
    <property type="entry name" value="CheY-like_superfamily"/>
</dbReference>
<dbReference type="SUPFAM" id="SSF52172">
    <property type="entry name" value="CheY-like"/>
    <property type="match status" value="1"/>
</dbReference>
<dbReference type="InterPro" id="IPR001789">
    <property type="entry name" value="Sig_transdc_resp-reg_receiver"/>
</dbReference>
<evidence type="ECO:0000256" key="3">
    <source>
        <dbReference type="ARBA" id="ARBA00023125"/>
    </source>
</evidence>
<dbReference type="PROSITE" id="PS50110">
    <property type="entry name" value="RESPONSE_REGULATORY"/>
    <property type="match status" value="1"/>
</dbReference>
<accession>A0ABS3TTM5</accession>
<dbReference type="RefSeq" id="WP_208315223.1">
    <property type="nucleotide sequence ID" value="NZ_JAELYA010000007.1"/>
</dbReference>
<sequence>MSTVLIVDDHPVIRMAMRALLEKDGHVIVGETDNGVDALSMVKQLAPELVILDIGIPRLDGMEVIKRLVALELPLKILVLSGQSASLFAARCIQAGAAGFVCKQEGLSGLTGAVNAVVSGYNYFPSAVLHASHDNGVGKADHDMIERLSHREMTVLKYLANGHSNKDIAEQMYISNKTVSTYKTRLLMKLNARSLVDLIDFAKRNALV</sequence>
<keyword evidence="2" id="KW-0805">Transcription regulation</keyword>
<keyword evidence="1 5" id="KW-0597">Phosphoprotein</keyword>
<dbReference type="InterPro" id="IPR000792">
    <property type="entry name" value="Tscrpt_reg_LuxR_C"/>
</dbReference>
<evidence type="ECO:0000256" key="5">
    <source>
        <dbReference type="PROSITE-ProRule" id="PRU00169"/>
    </source>
</evidence>
<dbReference type="InterPro" id="IPR039420">
    <property type="entry name" value="WalR-like"/>
</dbReference>
<evidence type="ECO:0000259" key="6">
    <source>
        <dbReference type="PROSITE" id="PS50043"/>
    </source>
</evidence>
<dbReference type="PANTHER" id="PTHR43214">
    <property type="entry name" value="TWO-COMPONENT RESPONSE REGULATOR"/>
    <property type="match status" value="1"/>
</dbReference>
<dbReference type="Gene3D" id="3.40.50.2300">
    <property type="match status" value="1"/>
</dbReference>
<dbReference type="InterPro" id="IPR058245">
    <property type="entry name" value="NreC/VraR/RcsB-like_REC"/>
</dbReference>
<comment type="caution">
    <text evidence="8">The sequence shown here is derived from an EMBL/GenBank/DDBJ whole genome shotgun (WGS) entry which is preliminary data.</text>
</comment>
<evidence type="ECO:0000259" key="7">
    <source>
        <dbReference type="PROSITE" id="PS50110"/>
    </source>
</evidence>
<feature type="domain" description="HTH luxR-type" evidence="6">
    <location>
        <begin position="141"/>
        <end position="206"/>
    </location>
</feature>
<dbReference type="SMART" id="SM00448">
    <property type="entry name" value="REC"/>
    <property type="match status" value="1"/>
</dbReference>
<name>A0ABS3TTM5_9PSED</name>
<dbReference type="Proteomes" id="UP000669060">
    <property type="component" value="Unassembled WGS sequence"/>
</dbReference>
<evidence type="ECO:0000313" key="8">
    <source>
        <dbReference type="EMBL" id="MBO3277022.1"/>
    </source>
</evidence>
<dbReference type="PRINTS" id="PR00038">
    <property type="entry name" value="HTHLUXR"/>
</dbReference>
<organism evidence="8 9">
    <name type="scientific">Pseudomonas schmalbachii</name>
    <dbReference type="NCBI Taxonomy" id="2816993"/>
    <lineage>
        <taxon>Bacteria</taxon>
        <taxon>Pseudomonadati</taxon>
        <taxon>Pseudomonadota</taxon>
        <taxon>Gammaproteobacteria</taxon>
        <taxon>Pseudomonadales</taxon>
        <taxon>Pseudomonadaceae</taxon>
        <taxon>Pseudomonas</taxon>
    </lineage>
</organism>
<proteinExistence type="predicted"/>
<dbReference type="CDD" id="cd17535">
    <property type="entry name" value="REC_NarL-like"/>
    <property type="match status" value="1"/>
</dbReference>
<gene>
    <name evidence="8" type="ORF">JFY56_17510</name>
</gene>
<keyword evidence="3" id="KW-0238">DNA-binding</keyword>
<dbReference type="CDD" id="cd06170">
    <property type="entry name" value="LuxR_C_like"/>
    <property type="match status" value="1"/>
</dbReference>
<dbReference type="Pfam" id="PF00072">
    <property type="entry name" value="Response_reg"/>
    <property type="match status" value="1"/>
</dbReference>
<feature type="domain" description="Response regulatory" evidence="7">
    <location>
        <begin position="3"/>
        <end position="118"/>
    </location>
</feature>
<dbReference type="Pfam" id="PF00196">
    <property type="entry name" value="GerE"/>
    <property type="match status" value="1"/>
</dbReference>
<protein>
    <submittedName>
        <fullName evidence="8">Response regulator transcription factor</fullName>
    </submittedName>
</protein>
<evidence type="ECO:0000256" key="2">
    <source>
        <dbReference type="ARBA" id="ARBA00023015"/>
    </source>
</evidence>
<evidence type="ECO:0000256" key="1">
    <source>
        <dbReference type="ARBA" id="ARBA00022553"/>
    </source>
</evidence>
<dbReference type="InterPro" id="IPR016032">
    <property type="entry name" value="Sig_transdc_resp-reg_C-effctor"/>
</dbReference>
<feature type="modified residue" description="4-aspartylphosphate" evidence="5">
    <location>
        <position position="53"/>
    </location>
</feature>
<evidence type="ECO:0000313" key="9">
    <source>
        <dbReference type="Proteomes" id="UP000669060"/>
    </source>
</evidence>
<keyword evidence="4" id="KW-0804">Transcription</keyword>
<dbReference type="PROSITE" id="PS00622">
    <property type="entry name" value="HTH_LUXR_1"/>
    <property type="match status" value="1"/>
</dbReference>
<dbReference type="SMART" id="SM00421">
    <property type="entry name" value="HTH_LUXR"/>
    <property type="match status" value="1"/>
</dbReference>
<dbReference type="SUPFAM" id="SSF46894">
    <property type="entry name" value="C-terminal effector domain of the bipartite response regulators"/>
    <property type="match status" value="1"/>
</dbReference>
<keyword evidence="9" id="KW-1185">Reference proteome</keyword>
<evidence type="ECO:0000256" key="4">
    <source>
        <dbReference type="ARBA" id="ARBA00023163"/>
    </source>
</evidence>
<dbReference type="PANTHER" id="PTHR43214:SF41">
    <property type="entry name" value="NITRATE_NITRITE RESPONSE REGULATOR PROTEIN NARP"/>
    <property type="match status" value="1"/>
</dbReference>